<evidence type="ECO:0000313" key="2">
    <source>
        <dbReference type="Proteomes" id="UP000268048"/>
    </source>
</evidence>
<gene>
    <name evidence="1" type="ORF">C4K04_3213</name>
</gene>
<dbReference type="AlphaFoldDB" id="A0A3G7TP20"/>
<name>A0A3G7TP20_9PSED</name>
<evidence type="ECO:0000313" key="1">
    <source>
        <dbReference type="EMBL" id="AZE48885.1"/>
    </source>
</evidence>
<proteinExistence type="predicted"/>
<protein>
    <submittedName>
        <fullName evidence="1">Uncharacterized protein</fullName>
    </submittedName>
</protein>
<sequence length="52" mass="6619">MRENDGREYRRARAPHQQIFRLFTIFVHFRYKCWKARFCWSKQLFNNQAHDN</sequence>
<dbReference type="Proteomes" id="UP000268048">
    <property type="component" value="Chromosome"/>
</dbReference>
<dbReference type="EMBL" id="CP027753">
    <property type="protein sequence ID" value="AZE48885.1"/>
    <property type="molecule type" value="Genomic_DNA"/>
</dbReference>
<organism evidence="1 2">
    <name type="scientific">Pseudomonas chlororaphis</name>
    <dbReference type="NCBI Taxonomy" id="587753"/>
    <lineage>
        <taxon>Bacteria</taxon>
        <taxon>Pseudomonadati</taxon>
        <taxon>Pseudomonadota</taxon>
        <taxon>Gammaproteobacteria</taxon>
        <taxon>Pseudomonadales</taxon>
        <taxon>Pseudomonadaceae</taxon>
        <taxon>Pseudomonas</taxon>
    </lineage>
</organism>
<reference evidence="1 2" key="1">
    <citation type="submission" date="2018-03" db="EMBL/GenBank/DDBJ databases">
        <title>Diversity of phytobeneficial traits revealed by whole-genome analysis of worldwide-isolated phenazine-producing Pseudomonas spp.</title>
        <authorList>
            <person name="Biessy A."/>
            <person name="Novinscak A."/>
            <person name="Blom J."/>
            <person name="Leger G."/>
            <person name="Thomashow L.S."/>
            <person name="Cazorla F.M."/>
            <person name="Josic D."/>
            <person name="Filion M."/>
        </authorList>
    </citation>
    <scope>NUCLEOTIDE SEQUENCE [LARGE SCALE GENOMIC DNA]</scope>
    <source>
        <strain evidence="1 2">B25</strain>
    </source>
</reference>
<accession>A0A3G7TP20</accession>